<keyword evidence="3 6" id="KW-0238">DNA-binding</keyword>
<evidence type="ECO:0000256" key="4">
    <source>
        <dbReference type="ARBA" id="ARBA00023163"/>
    </source>
</evidence>
<dbReference type="Gene3D" id="1.10.10.10">
    <property type="entry name" value="Winged helix-like DNA-binding domain superfamily/Winged helix DNA-binding domain"/>
    <property type="match status" value="1"/>
</dbReference>
<dbReference type="InterPro" id="IPR058163">
    <property type="entry name" value="LysR-type_TF_proteobact-type"/>
</dbReference>
<protein>
    <submittedName>
        <fullName evidence="6">DNA-binding transcriptional regulator, LysR family</fullName>
    </submittedName>
</protein>
<evidence type="ECO:0000313" key="6">
    <source>
        <dbReference type="EMBL" id="SNZ20754.1"/>
    </source>
</evidence>
<evidence type="ECO:0000313" key="7">
    <source>
        <dbReference type="Proteomes" id="UP000219439"/>
    </source>
</evidence>
<dbReference type="RefSeq" id="WP_097155109.1">
    <property type="nucleotide sequence ID" value="NZ_OBEL01000005.1"/>
</dbReference>
<dbReference type="Proteomes" id="UP000219439">
    <property type="component" value="Unassembled WGS sequence"/>
</dbReference>
<dbReference type="SUPFAM" id="SSF46785">
    <property type="entry name" value="Winged helix' DNA-binding domain"/>
    <property type="match status" value="1"/>
</dbReference>
<dbReference type="NCBIfam" id="NF008352">
    <property type="entry name" value="PRK11139.1"/>
    <property type="match status" value="1"/>
</dbReference>
<dbReference type="InterPro" id="IPR000847">
    <property type="entry name" value="LysR_HTH_N"/>
</dbReference>
<dbReference type="Pfam" id="PF00126">
    <property type="entry name" value="HTH_1"/>
    <property type="match status" value="1"/>
</dbReference>
<dbReference type="PANTHER" id="PTHR30537:SF26">
    <property type="entry name" value="GLYCINE CLEAVAGE SYSTEM TRANSCRIPTIONAL ACTIVATOR"/>
    <property type="match status" value="1"/>
</dbReference>
<evidence type="ECO:0000256" key="3">
    <source>
        <dbReference type="ARBA" id="ARBA00023125"/>
    </source>
</evidence>
<name>A0A285PGE0_9HYPH</name>
<proteinExistence type="inferred from homology"/>
<dbReference type="FunFam" id="1.10.10.10:FF:000038">
    <property type="entry name" value="Glycine cleavage system transcriptional activator"/>
    <property type="match status" value="1"/>
</dbReference>
<keyword evidence="2" id="KW-0805">Transcription regulation</keyword>
<dbReference type="Pfam" id="PF03466">
    <property type="entry name" value="LysR_substrate"/>
    <property type="match status" value="1"/>
</dbReference>
<dbReference type="SUPFAM" id="SSF53850">
    <property type="entry name" value="Periplasmic binding protein-like II"/>
    <property type="match status" value="1"/>
</dbReference>
<dbReference type="InterPro" id="IPR036388">
    <property type="entry name" value="WH-like_DNA-bd_sf"/>
</dbReference>
<dbReference type="Gene3D" id="3.40.190.10">
    <property type="entry name" value="Periplasmic binding protein-like II"/>
    <property type="match status" value="2"/>
</dbReference>
<dbReference type="InterPro" id="IPR036390">
    <property type="entry name" value="WH_DNA-bd_sf"/>
</dbReference>
<feature type="domain" description="HTH lysR-type" evidence="5">
    <location>
        <begin position="6"/>
        <end position="63"/>
    </location>
</feature>
<organism evidence="6 7">
    <name type="scientific">Cohaesibacter gelatinilyticus</name>
    <dbReference type="NCBI Taxonomy" id="372072"/>
    <lineage>
        <taxon>Bacteria</taxon>
        <taxon>Pseudomonadati</taxon>
        <taxon>Pseudomonadota</taxon>
        <taxon>Alphaproteobacteria</taxon>
        <taxon>Hyphomicrobiales</taxon>
        <taxon>Cohaesibacteraceae</taxon>
    </lineage>
</organism>
<keyword evidence="4" id="KW-0804">Transcription</keyword>
<evidence type="ECO:0000256" key="1">
    <source>
        <dbReference type="ARBA" id="ARBA00009437"/>
    </source>
</evidence>
<dbReference type="GO" id="GO:0043565">
    <property type="term" value="F:sequence-specific DNA binding"/>
    <property type="evidence" value="ECO:0007669"/>
    <property type="project" value="TreeGrafter"/>
</dbReference>
<evidence type="ECO:0000256" key="2">
    <source>
        <dbReference type="ARBA" id="ARBA00023015"/>
    </source>
</evidence>
<dbReference type="OrthoDB" id="9793571at2"/>
<reference evidence="6 7" key="1">
    <citation type="submission" date="2017-09" db="EMBL/GenBank/DDBJ databases">
        <authorList>
            <person name="Ehlers B."/>
            <person name="Leendertz F.H."/>
        </authorList>
    </citation>
    <scope>NUCLEOTIDE SEQUENCE [LARGE SCALE GENOMIC DNA]</scope>
    <source>
        <strain evidence="6 7">DSM 18289</strain>
    </source>
</reference>
<dbReference type="InterPro" id="IPR005119">
    <property type="entry name" value="LysR_subst-bd"/>
</dbReference>
<keyword evidence="7" id="KW-1185">Reference proteome</keyword>
<sequence>MLKYLPSLSALRAFEAAARHLSFTKAASELGVTQSAISRQMRAMEDLLGLRLFERTGHGLVLTEAGEVYAHKIRTKLQDIETATLELLAYRGQGGELTIACLPTFGARWLVPRLTKFTAAHPEVLIHIVTKIEQFEFMGEDIDAAFHFGEGAWPGALTDPLMPEYIVPLAHPDLLRRRDEIGLEQLLLEQPLLQATSRPNLWSHWFNVTGHHHPNPHVGPRFEHFHMVIRAAASKMGVALLPRFLVEEEIASGDLVALDSHLTRSNGDYYFVYPQSKRANPNLQVFRTWIMREAISAKKEINKLNKHQD</sequence>
<evidence type="ECO:0000259" key="5">
    <source>
        <dbReference type="PROSITE" id="PS50931"/>
    </source>
</evidence>
<comment type="similarity">
    <text evidence="1">Belongs to the LysR transcriptional regulatory family.</text>
</comment>
<gene>
    <name evidence="6" type="ORF">SAMN06265368_3864</name>
</gene>
<dbReference type="GO" id="GO:0006351">
    <property type="term" value="P:DNA-templated transcription"/>
    <property type="evidence" value="ECO:0007669"/>
    <property type="project" value="TreeGrafter"/>
</dbReference>
<dbReference type="AlphaFoldDB" id="A0A285PGE0"/>
<accession>A0A285PGE0</accession>
<dbReference type="PANTHER" id="PTHR30537">
    <property type="entry name" value="HTH-TYPE TRANSCRIPTIONAL REGULATOR"/>
    <property type="match status" value="1"/>
</dbReference>
<dbReference type="EMBL" id="OBEL01000005">
    <property type="protein sequence ID" value="SNZ20754.1"/>
    <property type="molecule type" value="Genomic_DNA"/>
</dbReference>
<dbReference type="PROSITE" id="PS50931">
    <property type="entry name" value="HTH_LYSR"/>
    <property type="match status" value="1"/>
</dbReference>
<dbReference type="PRINTS" id="PR00039">
    <property type="entry name" value="HTHLYSR"/>
</dbReference>
<dbReference type="GO" id="GO:0003700">
    <property type="term" value="F:DNA-binding transcription factor activity"/>
    <property type="evidence" value="ECO:0007669"/>
    <property type="project" value="InterPro"/>
</dbReference>